<dbReference type="Pfam" id="PF00392">
    <property type="entry name" value="GntR"/>
    <property type="match status" value="1"/>
</dbReference>
<dbReference type="InterPro" id="IPR000524">
    <property type="entry name" value="Tscrpt_reg_HTH_GntR"/>
</dbReference>
<dbReference type="PANTHER" id="PTHR43537:SF24">
    <property type="entry name" value="GLUCONATE OPERON TRANSCRIPTIONAL REPRESSOR"/>
    <property type="match status" value="1"/>
</dbReference>
<keyword evidence="1" id="KW-0805">Transcription regulation</keyword>
<evidence type="ECO:0000313" key="5">
    <source>
        <dbReference type="EMBL" id="MFG6274094.1"/>
    </source>
</evidence>
<feature type="domain" description="HTH gntR-type" evidence="4">
    <location>
        <begin position="12"/>
        <end position="79"/>
    </location>
</feature>
<dbReference type="PROSITE" id="PS50949">
    <property type="entry name" value="HTH_GNTR"/>
    <property type="match status" value="1"/>
</dbReference>
<accession>A0ABW7DUT5</accession>
<dbReference type="Gene3D" id="1.20.120.530">
    <property type="entry name" value="GntR ligand-binding domain-like"/>
    <property type="match status" value="1"/>
</dbReference>
<dbReference type="InterPro" id="IPR036388">
    <property type="entry name" value="WH-like_DNA-bd_sf"/>
</dbReference>
<evidence type="ECO:0000256" key="3">
    <source>
        <dbReference type="ARBA" id="ARBA00023163"/>
    </source>
</evidence>
<dbReference type="InterPro" id="IPR008920">
    <property type="entry name" value="TF_FadR/GntR_C"/>
</dbReference>
<dbReference type="SMART" id="SM00345">
    <property type="entry name" value="HTH_GNTR"/>
    <property type="match status" value="1"/>
</dbReference>
<proteinExistence type="predicted"/>
<dbReference type="Gene3D" id="1.10.10.10">
    <property type="entry name" value="Winged helix-like DNA-binding domain superfamily/Winged helix DNA-binding domain"/>
    <property type="match status" value="1"/>
</dbReference>
<evidence type="ECO:0000259" key="4">
    <source>
        <dbReference type="PROSITE" id="PS50949"/>
    </source>
</evidence>
<dbReference type="PANTHER" id="PTHR43537">
    <property type="entry name" value="TRANSCRIPTIONAL REGULATOR, GNTR FAMILY"/>
    <property type="match status" value="1"/>
</dbReference>
<dbReference type="RefSeq" id="WP_201784365.1">
    <property type="nucleotide sequence ID" value="NZ_CP011940.1"/>
</dbReference>
<dbReference type="InterPro" id="IPR036390">
    <property type="entry name" value="WH_DNA-bd_sf"/>
</dbReference>
<keyword evidence="3" id="KW-0804">Transcription</keyword>
<dbReference type="SUPFAM" id="SSF48008">
    <property type="entry name" value="GntR ligand-binding domain-like"/>
    <property type="match status" value="1"/>
</dbReference>
<reference evidence="5 6" key="1">
    <citation type="submission" date="2024-10" db="EMBL/GenBank/DDBJ databases">
        <authorList>
            <person name="Sang B.-I."/>
            <person name="Prabhaharan D."/>
        </authorList>
    </citation>
    <scope>NUCLEOTIDE SEQUENCE [LARGE SCALE GENOMIC DNA]</scope>
    <source>
        <strain evidence="5 6">MH</strain>
    </source>
</reference>
<name>A0ABW7DUT5_9FIRM</name>
<dbReference type="SUPFAM" id="SSF46785">
    <property type="entry name" value="Winged helix' DNA-binding domain"/>
    <property type="match status" value="1"/>
</dbReference>
<keyword evidence="6" id="KW-1185">Reference proteome</keyword>
<sequence>MGMEILAKKEDESSRQYVRRCLLYNIVNVEIKPGERIIEKEYCDLFQVSRTPIREAILDLHKNHLIDVMPKRGTFVSYIDEDRVEEVRQLRAVLEAEIAREACRKLTADDLDRLRENVIVWKYYIGRKQVRKIFELDKKFHGLLYTLCGKPYWSEIVEAAAPHFDRAIVLSFQCMPASQVLADHMQLIDAIEARDEDKAYELARTHLNRYNEEKEMIKQSFPGYFQ</sequence>
<dbReference type="Pfam" id="PF07729">
    <property type="entry name" value="FCD"/>
    <property type="match status" value="1"/>
</dbReference>
<organism evidence="5 6">
    <name type="scientific">Megasphaera hexanoica</name>
    <dbReference type="NCBI Taxonomy" id="1675036"/>
    <lineage>
        <taxon>Bacteria</taxon>
        <taxon>Bacillati</taxon>
        <taxon>Bacillota</taxon>
        <taxon>Negativicutes</taxon>
        <taxon>Veillonellales</taxon>
        <taxon>Veillonellaceae</taxon>
        <taxon>Megasphaera</taxon>
    </lineage>
</organism>
<dbReference type="InterPro" id="IPR011711">
    <property type="entry name" value="GntR_C"/>
</dbReference>
<dbReference type="Proteomes" id="UP001605989">
    <property type="component" value="Unassembled WGS sequence"/>
</dbReference>
<evidence type="ECO:0000256" key="2">
    <source>
        <dbReference type="ARBA" id="ARBA00023125"/>
    </source>
</evidence>
<evidence type="ECO:0000313" key="6">
    <source>
        <dbReference type="Proteomes" id="UP001605989"/>
    </source>
</evidence>
<evidence type="ECO:0000256" key="1">
    <source>
        <dbReference type="ARBA" id="ARBA00023015"/>
    </source>
</evidence>
<protein>
    <submittedName>
        <fullName evidence="5">GntR family transcriptional regulator</fullName>
    </submittedName>
</protein>
<dbReference type="EMBL" id="JBIEKR010000013">
    <property type="protein sequence ID" value="MFG6274094.1"/>
    <property type="molecule type" value="Genomic_DNA"/>
</dbReference>
<comment type="caution">
    <text evidence="5">The sequence shown here is derived from an EMBL/GenBank/DDBJ whole genome shotgun (WGS) entry which is preliminary data.</text>
</comment>
<gene>
    <name evidence="5" type="ORF">ACGTZG_12955</name>
</gene>
<dbReference type="SMART" id="SM00895">
    <property type="entry name" value="FCD"/>
    <property type="match status" value="1"/>
</dbReference>
<keyword evidence="2" id="KW-0238">DNA-binding</keyword>